<accession>B7I0N8</accession>
<reference evidence="1 2" key="1">
    <citation type="submission" date="2008-10" db="EMBL/GenBank/DDBJ databases">
        <title>Genome sequence of Bacillus cereus AH187.</title>
        <authorList>
            <person name="Dodson R.J."/>
            <person name="Durkin A.S."/>
            <person name="Rosovitz M.J."/>
            <person name="Rasko D.A."/>
            <person name="Kolsto A.B."/>
            <person name="Okstad O.A."/>
            <person name="Ravel J."/>
            <person name="Sutton G."/>
        </authorList>
    </citation>
    <scope>NUCLEOTIDE SEQUENCE [LARGE SCALE GENOMIC DNA]</scope>
    <source>
        <strain evidence="1 2">AH187</strain>
        <plasmid evidence="2">Plasmid pAH187_12</plasmid>
    </source>
</reference>
<sequence length="73" mass="8396">MEEMVVLNVPVSKSFNHWLEYLSTETGIPKAYLIYFAVEHCVDKESIQKFVVGLVEYIKANPDVFKKICGIEN</sequence>
<dbReference type="KEGG" id="bcr:BCAH187_D0007"/>
<evidence type="ECO:0000313" key="2">
    <source>
        <dbReference type="Proteomes" id="UP000002214"/>
    </source>
</evidence>
<dbReference type="HOGENOM" id="CLU_2696651_0_0_9"/>
<keyword evidence="1" id="KW-0614">Plasmid</keyword>
<organism evidence="1 2">
    <name type="scientific">Bacillus cereus (strain AH187)</name>
    <dbReference type="NCBI Taxonomy" id="405534"/>
    <lineage>
        <taxon>Bacteria</taxon>
        <taxon>Bacillati</taxon>
        <taxon>Bacillota</taxon>
        <taxon>Bacilli</taxon>
        <taxon>Bacillales</taxon>
        <taxon>Bacillaceae</taxon>
        <taxon>Bacillus</taxon>
        <taxon>Bacillus cereus group</taxon>
    </lineage>
</organism>
<dbReference type="EMBL" id="CP001178">
    <property type="protein sequence ID" value="ACJ82585.1"/>
    <property type="molecule type" value="Genomic_DNA"/>
</dbReference>
<geneLocation type="plasmid" evidence="1 2">
    <name>pAH187_12</name>
</geneLocation>
<evidence type="ECO:0000313" key="1">
    <source>
        <dbReference type="EMBL" id="ACJ82585.1"/>
    </source>
</evidence>
<dbReference type="Proteomes" id="UP000002214">
    <property type="component" value="Plasmid pAH187_12"/>
</dbReference>
<protein>
    <submittedName>
        <fullName evidence="1">Uncharacterized protein</fullName>
    </submittedName>
</protein>
<gene>
    <name evidence="1" type="ordered locus">BCAH187_D0007</name>
</gene>
<proteinExistence type="predicted"/>
<dbReference type="AlphaFoldDB" id="B7I0N8"/>
<name>B7I0N8_BACC7</name>